<dbReference type="InterPro" id="IPR015813">
    <property type="entry name" value="Pyrv/PenolPyrv_kinase-like_dom"/>
</dbReference>
<dbReference type="PANTHER" id="PTHR30502:SF0">
    <property type="entry name" value="PHOSPHOENOLPYRUVATE CARBOXYLASE FAMILY PROTEIN"/>
    <property type="match status" value="1"/>
</dbReference>
<dbReference type="InterPro" id="IPR005000">
    <property type="entry name" value="Aldolase/citrate-lyase_domain"/>
</dbReference>
<dbReference type="InterPro" id="IPR040442">
    <property type="entry name" value="Pyrv_kinase-like_dom_sf"/>
</dbReference>
<proteinExistence type="inferred from homology"/>
<evidence type="ECO:0000256" key="3">
    <source>
        <dbReference type="ARBA" id="ARBA00023239"/>
    </source>
</evidence>
<dbReference type="EMBL" id="UINC01045088">
    <property type="protein sequence ID" value="SVB51412.1"/>
    <property type="molecule type" value="Genomic_DNA"/>
</dbReference>
<evidence type="ECO:0000256" key="2">
    <source>
        <dbReference type="ARBA" id="ARBA00022723"/>
    </source>
</evidence>
<feature type="domain" description="HpcH/HpaI aldolase/citrate lyase" evidence="4">
    <location>
        <begin position="11"/>
        <end position="232"/>
    </location>
</feature>
<dbReference type="GO" id="GO:0005737">
    <property type="term" value="C:cytoplasm"/>
    <property type="evidence" value="ECO:0007669"/>
    <property type="project" value="TreeGrafter"/>
</dbReference>
<dbReference type="InterPro" id="IPR050251">
    <property type="entry name" value="HpcH-HpaI_aldolase"/>
</dbReference>
<evidence type="ECO:0000313" key="5">
    <source>
        <dbReference type="EMBL" id="SVB51412.1"/>
    </source>
</evidence>
<dbReference type="GO" id="GO:0046872">
    <property type="term" value="F:metal ion binding"/>
    <property type="evidence" value="ECO:0007669"/>
    <property type="project" value="UniProtKB-KW"/>
</dbReference>
<evidence type="ECO:0000256" key="1">
    <source>
        <dbReference type="ARBA" id="ARBA00005568"/>
    </source>
</evidence>
<organism evidence="5">
    <name type="scientific">marine metagenome</name>
    <dbReference type="NCBI Taxonomy" id="408172"/>
    <lineage>
        <taxon>unclassified sequences</taxon>
        <taxon>metagenomes</taxon>
        <taxon>ecological metagenomes</taxon>
    </lineage>
</organism>
<dbReference type="SUPFAM" id="SSF51621">
    <property type="entry name" value="Phosphoenolpyruvate/pyruvate domain"/>
    <property type="match status" value="1"/>
</dbReference>
<keyword evidence="2" id="KW-0479">Metal-binding</keyword>
<keyword evidence="3" id="KW-0456">Lyase</keyword>
<sequence length="250" mass="27479">MHRLLRELSVGSWIQLGHPAVGEIMASAGFDWLAIDLEHTTIDLGKAEELIRVIDLKGVVPLVRLSSNNAEQIKRIMDAGAHGVIAPMINSQEEAESLVSAVKYPPTGHRSIGLARAQGYGAHFLDYFDWQREHSLVVVQIEHIEAVDNLESILSVAGVDAYIVGPYDLSGSLGIPGQFNAPEFVDAMQHIRTISDKLEVPGGVHIVEPDPVELRQRIEEGNRFIAYGMDTRILDTGCRVGLESIKKMKT</sequence>
<dbReference type="Gene3D" id="3.20.20.60">
    <property type="entry name" value="Phosphoenolpyruvate-binding domains"/>
    <property type="match status" value="1"/>
</dbReference>
<accession>A0A382EM72</accession>
<dbReference type="AlphaFoldDB" id="A0A382EM72"/>
<reference evidence="5" key="1">
    <citation type="submission" date="2018-05" db="EMBL/GenBank/DDBJ databases">
        <authorList>
            <person name="Lanie J.A."/>
            <person name="Ng W.-L."/>
            <person name="Kazmierczak K.M."/>
            <person name="Andrzejewski T.M."/>
            <person name="Davidsen T.M."/>
            <person name="Wayne K.J."/>
            <person name="Tettelin H."/>
            <person name="Glass J.I."/>
            <person name="Rusch D."/>
            <person name="Podicherti R."/>
            <person name="Tsui H.-C.T."/>
            <person name="Winkler M.E."/>
        </authorList>
    </citation>
    <scope>NUCLEOTIDE SEQUENCE</scope>
</reference>
<protein>
    <recommendedName>
        <fullName evidence="4">HpcH/HpaI aldolase/citrate lyase domain-containing protein</fullName>
    </recommendedName>
</protein>
<gene>
    <name evidence="5" type="ORF">METZ01_LOCUS204266</name>
</gene>
<evidence type="ECO:0000259" key="4">
    <source>
        <dbReference type="Pfam" id="PF03328"/>
    </source>
</evidence>
<dbReference type="Pfam" id="PF03328">
    <property type="entry name" value="HpcH_HpaI"/>
    <property type="match status" value="1"/>
</dbReference>
<name>A0A382EM72_9ZZZZ</name>
<dbReference type="GO" id="GO:0016832">
    <property type="term" value="F:aldehyde-lyase activity"/>
    <property type="evidence" value="ECO:0007669"/>
    <property type="project" value="TreeGrafter"/>
</dbReference>
<comment type="similarity">
    <text evidence="1">Belongs to the HpcH/HpaI aldolase family.</text>
</comment>
<dbReference type="PANTHER" id="PTHR30502">
    <property type="entry name" value="2-KETO-3-DEOXY-L-RHAMNONATE ALDOLASE"/>
    <property type="match status" value="1"/>
</dbReference>